<dbReference type="InterPro" id="IPR002197">
    <property type="entry name" value="HTH_Fis"/>
</dbReference>
<feature type="domain" description="Sigma-54 factor interaction" evidence="6">
    <location>
        <begin position="148"/>
        <end position="376"/>
    </location>
</feature>
<dbReference type="SMART" id="SM00382">
    <property type="entry name" value="AAA"/>
    <property type="match status" value="1"/>
</dbReference>
<dbReference type="InterPro" id="IPR025944">
    <property type="entry name" value="Sigma_54_int_dom_CS"/>
</dbReference>
<dbReference type="PANTHER" id="PTHR32071:SF117">
    <property type="entry name" value="PTS-DEPENDENT DIHYDROXYACETONE KINASE OPERON REGULATORY PROTEIN-RELATED"/>
    <property type="match status" value="1"/>
</dbReference>
<name>A0A3B0XHZ4_9ZZZZ</name>
<sequence>MSVTPGQQRILLVEDDPQIFNEIKALMGFVGYETVYVNDMDALNGVFDSALSHSSPVFSAMLLGRFQGECARIEALKRIETSGLPVILFNLDKALLEKYRSQFNRVVAHLEMPLKYEALSRALHQADAFVPDNDAHSLKKMVSGIPKLGGSSGAIQYVRTMIEQVAKTDASVLILGESGTGKEVVARNIHALSNRCKENFVPVNCGAIPAELLESELFGHEKGAFTGAINTRQGRFELAEKGTLFLDEIGDMSLSMQVKLLRVLQERTFERVGSNKSIKADVRILAATHRNLEANIRDGKFREDLFYRLNVFPIELPSLREHLEDVPALLQDQIDKLDLAGRGSVRLSAGAIHMLSQYAWPGNVRELSNLLERLSILYPDNVVDDKHLPPRYQVQGGASVKRAGAVKPAFNPLLMFAEEAGGDDEKAGISPQAIAGPESPAGIDTLVAELGAEGMDLKEHLANLEVKLIKQALKTTGGVVAHAAKLLKMRRTTLVEKLKKYAIKA</sequence>
<reference evidence="7" key="1">
    <citation type="submission" date="2018-06" db="EMBL/GenBank/DDBJ databases">
        <authorList>
            <person name="Zhirakovskaya E."/>
        </authorList>
    </citation>
    <scope>NUCLEOTIDE SEQUENCE</scope>
</reference>
<protein>
    <submittedName>
        <fullName evidence="7">Flagellar regulatory protein FleQ</fullName>
    </submittedName>
</protein>
<dbReference type="PROSITE" id="PS00676">
    <property type="entry name" value="SIGMA54_INTERACT_2"/>
    <property type="match status" value="1"/>
</dbReference>
<evidence type="ECO:0000256" key="5">
    <source>
        <dbReference type="ARBA" id="ARBA00023163"/>
    </source>
</evidence>
<dbReference type="PROSITE" id="PS50045">
    <property type="entry name" value="SIGMA54_INTERACT_4"/>
    <property type="match status" value="1"/>
</dbReference>
<dbReference type="PROSITE" id="PS00688">
    <property type="entry name" value="SIGMA54_INTERACT_3"/>
    <property type="match status" value="1"/>
</dbReference>
<dbReference type="CDD" id="cd00009">
    <property type="entry name" value="AAA"/>
    <property type="match status" value="1"/>
</dbReference>
<evidence type="ECO:0000256" key="3">
    <source>
        <dbReference type="ARBA" id="ARBA00023015"/>
    </source>
</evidence>
<dbReference type="AlphaFoldDB" id="A0A3B0XHZ4"/>
<keyword evidence="7" id="KW-0969">Cilium</keyword>
<dbReference type="FunFam" id="3.40.50.300:FF:000006">
    <property type="entry name" value="DNA-binding transcriptional regulator NtrC"/>
    <property type="match status" value="1"/>
</dbReference>
<dbReference type="GO" id="GO:0005524">
    <property type="term" value="F:ATP binding"/>
    <property type="evidence" value="ECO:0007669"/>
    <property type="project" value="UniProtKB-KW"/>
</dbReference>
<gene>
    <name evidence="7" type="ORF">MNBD_GAMMA10-607</name>
</gene>
<dbReference type="InterPro" id="IPR003593">
    <property type="entry name" value="AAA+_ATPase"/>
</dbReference>
<dbReference type="InterPro" id="IPR058031">
    <property type="entry name" value="AAA_lid_NorR"/>
</dbReference>
<dbReference type="PANTHER" id="PTHR32071">
    <property type="entry name" value="TRANSCRIPTIONAL REGULATORY PROTEIN"/>
    <property type="match status" value="1"/>
</dbReference>
<keyword evidence="2" id="KW-0067">ATP-binding</keyword>
<evidence type="ECO:0000259" key="6">
    <source>
        <dbReference type="PROSITE" id="PS50045"/>
    </source>
</evidence>
<dbReference type="Gene3D" id="3.40.50.2300">
    <property type="match status" value="1"/>
</dbReference>
<accession>A0A3B0XHZ4</accession>
<evidence type="ECO:0000256" key="4">
    <source>
        <dbReference type="ARBA" id="ARBA00023125"/>
    </source>
</evidence>
<keyword evidence="4" id="KW-0238">DNA-binding</keyword>
<dbReference type="PRINTS" id="PR01590">
    <property type="entry name" value="HTHFIS"/>
</dbReference>
<keyword evidence="1" id="KW-0547">Nucleotide-binding</keyword>
<dbReference type="SUPFAM" id="SSF52172">
    <property type="entry name" value="CheY-like"/>
    <property type="match status" value="1"/>
</dbReference>
<evidence type="ECO:0000256" key="1">
    <source>
        <dbReference type="ARBA" id="ARBA00022741"/>
    </source>
</evidence>
<dbReference type="GO" id="GO:0006355">
    <property type="term" value="P:regulation of DNA-templated transcription"/>
    <property type="evidence" value="ECO:0007669"/>
    <property type="project" value="InterPro"/>
</dbReference>
<dbReference type="InterPro" id="IPR010518">
    <property type="entry name" value="FleQ"/>
</dbReference>
<keyword evidence="5" id="KW-0804">Transcription</keyword>
<dbReference type="InterPro" id="IPR025662">
    <property type="entry name" value="Sigma_54_int_dom_ATP-bd_1"/>
</dbReference>
<dbReference type="Pfam" id="PF06490">
    <property type="entry name" value="FleQ"/>
    <property type="match status" value="1"/>
</dbReference>
<dbReference type="InterPro" id="IPR002078">
    <property type="entry name" value="Sigma_54_int"/>
</dbReference>
<dbReference type="Pfam" id="PF02954">
    <property type="entry name" value="HTH_8"/>
    <property type="match status" value="1"/>
</dbReference>
<keyword evidence="3" id="KW-0805">Transcription regulation</keyword>
<keyword evidence="7" id="KW-0282">Flagellum</keyword>
<evidence type="ECO:0000313" key="7">
    <source>
        <dbReference type="EMBL" id="VAW67915.1"/>
    </source>
</evidence>
<proteinExistence type="predicted"/>
<dbReference type="Gene3D" id="1.10.10.60">
    <property type="entry name" value="Homeodomain-like"/>
    <property type="match status" value="1"/>
</dbReference>
<dbReference type="GO" id="GO:0043565">
    <property type="term" value="F:sequence-specific DNA binding"/>
    <property type="evidence" value="ECO:0007669"/>
    <property type="project" value="InterPro"/>
</dbReference>
<dbReference type="Pfam" id="PF00158">
    <property type="entry name" value="Sigma54_activat"/>
    <property type="match status" value="1"/>
</dbReference>
<dbReference type="PROSITE" id="PS00675">
    <property type="entry name" value="SIGMA54_INTERACT_1"/>
    <property type="match status" value="1"/>
</dbReference>
<dbReference type="InterPro" id="IPR009057">
    <property type="entry name" value="Homeodomain-like_sf"/>
</dbReference>
<keyword evidence="7" id="KW-0966">Cell projection</keyword>
<dbReference type="Gene3D" id="3.40.50.300">
    <property type="entry name" value="P-loop containing nucleotide triphosphate hydrolases"/>
    <property type="match status" value="1"/>
</dbReference>
<dbReference type="EMBL" id="UOFJ01000300">
    <property type="protein sequence ID" value="VAW67915.1"/>
    <property type="molecule type" value="Genomic_DNA"/>
</dbReference>
<dbReference type="Pfam" id="PF25601">
    <property type="entry name" value="AAA_lid_14"/>
    <property type="match status" value="1"/>
</dbReference>
<dbReference type="SUPFAM" id="SSF52540">
    <property type="entry name" value="P-loop containing nucleoside triphosphate hydrolases"/>
    <property type="match status" value="1"/>
</dbReference>
<dbReference type="Gene3D" id="1.10.8.60">
    <property type="match status" value="1"/>
</dbReference>
<organism evidence="7">
    <name type="scientific">hydrothermal vent metagenome</name>
    <dbReference type="NCBI Taxonomy" id="652676"/>
    <lineage>
        <taxon>unclassified sequences</taxon>
        <taxon>metagenomes</taxon>
        <taxon>ecological metagenomes</taxon>
    </lineage>
</organism>
<dbReference type="InterPro" id="IPR025943">
    <property type="entry name" value="Sigma_54_int_dom_ATP-bd_2"/>
</dbReference>
<evidence type="ECO:0000256" key="2">
    <source>
        <dbReference type="ARBA" id="ARBA00022840"/>
    </source>
</evidence>
<dbReference type="SUPFAM" id="SSF46689">
    <property type="entry name" value="Homeodomain-like"/>
    <property type="match status" value="1"/>
</dbReference>
<dbReference type="InterPro" id="IPR011006">
    <property type="entry name" value="CheY-like_superfamily"/>
</dbReference>
<dbReference type="InterPro" id="IPR027417">
    <property type="entry name" value="P-loop_NTPase"/>
</dbReference>